<dbReference type="SUPFAM" id="SSF53649">
    <property type="entry name" value="Alkaline phosphatase-like"/>
    <property type="match status" value="1"/>
</dbReference>
<evidence type="ECO:0000313" key="4">
    <source>
        <dbReference type="Proteomes" id="UP000321570"/>
    </source>
</evidence>
<keyword evidence="4" id="KW-1185">Reference proteome</keyword>
<dbReference type="Gene3D" id="3.40.720.10">
    <property type="entry name" value="Alkaline Phosphatase, subunit A"/>
    <property type="match status" value="1"/>
</dbReference>
<organism evidence="5">
    <name type="scientific">Hymenolepis diminuta</name>
    <name type="common">Rat tapeworm</name>
    <dbReference type="NCBI Taxonomy" id="6216"/>
    <lineage>
        <taxon>Eukaryota</taxon>
        <taxon>Metazoa</taxon>
        <taxon>Spiralia</taxon>
        <taxon>Lophotrochozoa</taxon>
        <taxon>Platyhelminthes</taxon>
        <taxon>Cestoda</taxon>
        <taxon>Eucestoda</taxon>
        <taxon>Cyclophyllidea</taxon>
        <taxon>Hymenolepididae</taxon>
        <taxon>Hymenolepis</taxon>
    </lineage>
</organism>
<dbReference type="Proteomes" id="UP000321570">
    <property type="component" value="Unassembled WGS sequence"/>
</dbReference>
<dbReference type="Gene3D" id="3.30.1360.180">
    <property type="match status" value="1"/>
</dbReference>
<dbReference type="PANTHER" id="PTHR10151:SF120">
    <property type="entry name" value="BIS(5'-ADENOSYL)-TRIPHOSPHATASE"/>
    <property type="match status" value="1"/>
</dbReference>
<evidence type="ECO:0000313" key="3">
    <source>
        <dbReference type="Proteomes" id="UP000274504"/>
    </source>
</evidence>
<reference evidence="2 4" key="3">
    <citation type="submission" date="2019-07" db="EMBL/GenBank/DDBJ databases">
        <authorList>
            <person name="Jastrzebski P J."/>
            <person name="Paukszto L."/>
            <person name="Jastrzebski P J."/>
        </authorList>
    </citation>
    <scope>NUCLEOTIDE SEQUENCE [LARGE SCALE GENOMIC DNA]</scope>
    <source>
        <strain evidence="2 4">WMS-il1</strain>
    </source>
</reference>
<dbReference type="GO" id="GO:0016787">
    <property type="term" value="F:hydrolase activity"/>
    <property type="evidence" value="ECO:0007669"/>
    <property type="project" value="UniProtKB-ARBA"/>
</dbReference>
<dbReference type="OrthoDB" id="415411at2759"/>
<dbReference type="EMBL" id="CABIJS010000222">
    <property type="protein sequence ID" value="VUZ46519.1"/>
    <property type="molecule type" value="Genomic_DNA"/>
</dbReference>
<dbReference type="AlphaFoldDB" id="A0A0R3SYS3"/>
<dbReference type="Pfam" id="PF01663">
    <property type="entry name" value="Phosphodiest"/>
    <property type="match status" value="1"/>
</dbReference>
<dbReference type="InterPro" id="IPR002591">
    <property type="entry name" value="Phosphodiest/P_Trfase"/>
</dbReference>
<name>A0A0R3SYS3_HYMDI</name>
<evidence type="ECO:0000313" key="1">
    <source>
        <dbReference type="EMBL" id="VDL64315.1"/>
    </source>
</evidence>
<dbReference type="Proteomes" id="UP000274504">
    <property type="component" value="Unassembled WGS sequence"/>
</dbReference>
<dbReference type="STRING" id="6216.A0A0R3SYS3"/>
<dbReference type="CDD" id="cd16018">
    <property type="entry name" value="Enpp"/>
    <property type="match status" value="1"/>
</dbReference>
<evidence type="ECO:0000313" key="5">
    <source>
        <dbReference type="WBParaSite" id="HDID_0001091801-mRNA-1"/>
    </source>
</evidence>
<protein>
    <submittedName>
        <fullName evidence="5">Ectonucleotide pyrophosphatase/phosphodiesterase family member 4</fullName>
    </submittedName>
</protein>
<evidence type="ECO:0000313" key="2">
    <source>
        <dbReference type="EMBL" id="VUZ46519.1"/>
    </source>
</evidence>
<reference evidence="1 3" key="2">
    <citation type="submission" date="2018-11" db="EMBL/GenBank/DDBJ databases">
        <authorList>
            <consortium name="Pathogen Informatics"/>
        </authorList>
    </citation>
    <scope>NUCLEOTIDE SEQUENCE [LARGE SCALE GENOMIC DNA]</scope>
</reference>
<gene>
    <name evidence="1" type="ORF">HDID_LOCUS10916</name>
    <name evidence="2" type="ORF">WMSIL1_LOCUS6455</name>
</gene>
<dbReference type="WBParaSite" id="HDID_0001091801-mRNA-1">
    <property type="protein sequence ID" value="HDID_0001091801-mRNA-1"/>
    <property type="gene ID" value="HDID_0001091801"/>
</dbReference>
<dbReference type="EMBL" id="UYSG01012109">
    <property type="protein sequence ID" value="VDL64315.1"/>
    <property type="molecule type" value="Genomic_DNA"/>
</dbReference>
<reference evidence="5" key="1">
    <citation type="submission" date="2017-02" db="UniProtKB">
        <authorList>
            <consortium name="WormBaseParasite"/>
        </authorList>
    </citation>
    <scope>IDENTIFICATION</scope>
</reference>
<sequence length="390" mass="44507">MAKKYGRNISAFEEIRSQGFQAKVNNVMVTLTFPSHYAMATGRNVENHGLVGNHFYDPSMKKTYSYTNNYDNIEPEWFEYGGSEPIWATNERHGHRSSVFEWVGSEARVNKRLAFATAGVYSTAYSLTYRIDRMLDWISSDDFNLAMLYYNQPDSAGHRYGPDSNEVMDAIELCNTGVSYLLERIKETPSLNGKTNLIITSDHGMAQTNEKAWIVDVYSVIKDLDVILDESPATLGIWPNGSTTVQEISEAIDKIKPGGFTKYMRDRIPDRYYFKNNPRIAPIYLIADLGWMFKTTDSDYNHLYGMHGYDNEKPEMNPFMVASGPDIMQFSDRQSFNQIDLYPLVCALLGLDKPNQIDGKIDRVLPFMKNPPSDSFVNQFRKYADGTLMP</sequence>
<accession>A0A0R3SYS3</accession>
<dbReference type="InterPro" id="IPR017850">
    <property type="entry name" value="Alkaline_phosphatase_core_sf"/>
</dbReference>
<proteinExistence type="predicted"/>
<dbReference type="PANTHER" id="PTHR10151">
    <property type="entry name" value="ECTONUCLEOTIDE PYROPHOSPHATASE/PHOSPHODIESTERASE"/>
    <property type="match status" value="1"/>
</dbReference>